<organism evidence="1 2">
    <name type="scientific">Entomospira nematocerorum</name>
    <dbReference type="NCBI Taxonomy" id="2719987"/>
    <lineage>
        <taxon>Bacteria</taxon>
        <taxon>Pseudomonadati</taxon>
        <taxon>Spirochaetota</taxon>
        <taxon>Spirochaetia</taxon>
        <taxon>Spirochaetales</taxon>
        <taxon>Spirochaetaceae</taxon>
        <taxon>Entomospira</taxon>
    </lineage>
</organism>
<sequence>MITLSQLRSHIHRWLSSRITSLRSWFLAPLVASLEAQERRSQQEWARTIYQELVDHVDQATTQRLVSLNALLQKTYHTQEQSLGLRYQAPSTSDQAIILLSRLMPILHSYLHRSDHYPLLSYLTYHYQALWPIIQQSIVTKSGISLEHVAFTDLGIQGLLEAIHVFAEGIAQTNIPDQYLSYLGGLDERAVLSLLHDIHREEIHLDPQDPWPHLLGQALQYSAMQAREEENRAQNSAQLRQDIIQAIEQLLGLEVERG</sequence>
<reference evidence="1" key="1">
    <citation type="submission" date="2020-03" db="EMBL/GenBank/DDBJ databases">
        <title>Spirochaetal bacteria isolated from arthropods constitute a novel genus Entomospira genus novum within the order Spirochaetales.</title>
        <authorList>
            <person name="Grana-Miraglia L."/>
            <person name="Sikutova S."/>
            <person name="Fingerle V."/>
            <person name="Sing A."/>
            <person name="Castillo-Ramirez S."/>
            <person name="Margos G."/>
            <person name="Rudolf I."/>
        </authorList>
    </citation>
    <scope>NUCLEOTIDE SEQUENCE</scope>
    <source>
        <strain evidence="1">BR208</strain>
    </source>
</reference>
<dbReference type="EMBL" id="JAATLK010000002">
    <property type="protein sequence ID" value="NIZ47614.1"/>
    <property type="molecule type" value="Genomic_DNA"/>
</dbReference>
<dbReference type="AlphaFoldDB" id="A0A968KUT1"/>
<comment type="caution">
    <text evidence="1">The sequence shown here is derived from an EMBL/GenBank/DDBJ whole genome shotgun (WGS) entry which is preliminary data.</text>
</comment>
<gene>
    <name evidence="1" type="ORF">HCT46_06790</name>
</gene>
<protein>
    <submittedName>
        <fullName evidence="1">Uncharacterized protein</fullName>
    </submittedName>
</protein>
<accession>A0A968KUT1</accession>
<evidence type="ECO:0000313" key="2">
    <source>
        <dbReference type="Proteomes" id="UP000752013"/>
    </source>
</evidence>
<dbReference type="Proteomes" id="UP000752013">
    <property type="component" value="Unassembled WGS sequence"/>
</dbReference>
<name>A0A968KUT1_9SPIO</name>
<keyword evidence="2" id="KW-1185">Reference proteome</keyword>
<proteinExistence type="predicted"/>
<evidence type="ECO:0000313" key="1">
    <source>
        <dbReference type="EMBL" id="NIZ47614.1"/>
    </source>
</evidence>
<dbReference type="RefSeq" id="WP_167704223.1">
    <property type="nucleotide sequence ID" value="NZ_CP118169.1"/>
</dbReference>